<proteinExistence type="inferred from homology"/>
<evidence type="ECO:0000313" key="3">
    <source>
        <dbReference type="EMBL" id="GAA2158132.1"/>
    </source>
</evidence>
<keyword evidence="4" id="KW-1185">Reference proteome</keyword>
<reference evidence="3 4" key="1">
    <citation type="journal article" date="2019" name="Int. J. Syst. Evol. Microbiol.">
        <title>The Global Catalogue of Microorganisms (GCM) 10K type strain sequencing project: providing services to taxonomists for standard genome sequencing and annotation.</title>
        <authorList>
            <consortium name="The Broad Institute Genomics Platform"/>
            <consortium name="The Broad Institute Genome Sequencing Center for Infectious Disease"/>
            <person name="Wu L."/>
            <person name="Ma J."/>
        </authorList>
    </citation>
    <scope>NUCLEOTIDE SEQUENCE [LARGE SCALE GENOMIC DNA]</scope>
    <source>
        <strain evidence="3 4">JCM 14560</strain>
    </source>
</reference>
<dbReference type="Pfam" id="PF06013">
    <property type="entry name" value="WXG100"/>
    <property type="match status" value="1"/>
</dbReference>
<dbReference type="InterPro" id="IPR036689">
    <property type="entry name" value="ESAT-6-like_sf"/>
</dbReference>
<feature type="region of interest" description="Disordered" evidence="2">
    <location>
        <begin position="84"/>
        <end position="103"/>
    </location>
</feature>
<comment type="similarity">
    <text evidence="1">Belongs to the WXG100 family.</text>
</comment>
<evidence type="ECO:0000256" key="1">
    <source>
        <dbReference type="RuleBase" id="RU362001"/>
    </source>
</evidence>
<dbReference type="SUPFAM" id="SSF140453">
    <property type="entry name" value="EsxAB dimer-like"/>
    <property type="match status" value="1"/>
</dbReference>
<dbReference type="Gene3D" id="1.10.287.1060">
    <property type="entry name" value="ESAT-6-like"/>
    <property type="match status" value="1"/>
</dbReference>
<dbReference type="Proteomes" id="UP001422759">
    <property type="component" value="Unassembled WGS sequence"/>
</dbReference>
<comment type="caution">
    <text evidence="3">The sequence shown here is derived from an EMBL/GenBank/DDBJ whole genome shotgun (WGS) entry which is preliminary data.</text>
</comment>
<dbReference type="EMBL" id="BAAANT010000065">
    <property type="protein sequence ID" value="GAA2158132.1"/>
    <property type="molecule type" value="Genomic_DNA"/>
</dbReference>
<feature type="compositionally biased region" description="Low complexity" evidence="2">
    <location>
        <begin position="93"/>
        <end position="103"/>
    </location>
</feature>
<evidence type="ECO:0000256" key="2">
    <source>
        <dbReference type="SAM" id="MobiDB-lite"/>
    </source>
</evidence>
<dbReference type="RefSeq" id="WP_344469485.1">
    <property type="nucleotide sequence ID" value="NZ_BAAANT010000065.1"/>
</dbReference>
<organism evidence="3 4">
    <name type="scientific">Kitasatospora kazusensis</name>
    <dbReference type="NCBI Taxonomy" id="407974"/>
    <lineage>
        <taxon>Bacteria</taxon>
        <taxon>Bacillati</taxon>
        <taxon>Actinomycetota</taxon>
        <taxon>Actinomycetes</taxon>
        <taxon>Kitasatosporales</taxon>
        <taxon>Streptomycetaceae</taxon>
        <taxon>Kitasatospora</taxon>
    </lineage>
</organism>
<evidence type="ECO:0000313" key="4">
    <source>
        <dbReference type="Proteomes" id="UP001422759"/>
    </source>
</evidence>
<sequence>MSGQFTTTAEEMTAFANRIGEVNQQVQGEIQRLNTLVDETKASWKGAGADAYAQLQARFNEDASALNKVLDEIKQAIEATTKQYSANEQEQHSSLSSAASALG</sequence>
<dbReference type="InterPro" id="IPR010310">
    <property type="entry name" value="T7SS_ESAT-6-like"/>
</dbReference>
<name>A0ABN3AAW1_9ACTN</name>
<dbReference type="NCBIfam" id="TIGR03930">
    <property type="entry name" value="WXG100_ESAT6"/>
    <property type="match status" value="1"/>
</dbReference>
<gene>
    <name evidence="3" type="ORF">GCM10009760_60910</name>
</gene>
<accession>A0ABN3AAW1</accession>
<protein>
    <recommendedName>
        <fullName evidence="1">ESAT-6-like protein</fullName>
    </recommendedName>
</protein>